<dbReference type="RefSeq" id="WP_115251006.1">
    <property type="nucleotide sequence ID" value="NZ_UHFF01000002.1"/>
</dbReference>
<dbReference type="InterPro" id="IPR051056">
    <property type="entry name" value="Glycosyl_Hydrolase_73"/>
</dbReference>
<organism evidence="5 6">
    <name type="scientific">Streptococcus equi subsp. equi</name>
    <dbReference type="NCBI Taxonomy" id="148942"/>
    <lineage>
        <taxon>Bacteria</taxon>
        <taxon>Bacillati</taxon>
        <taxon>Bacillota</taxon>
        <taxon>Bacilli</taxon>
        <taxon>Lactobacillales</taxon>
        <taxon>Streptococcaceae</taxon>
        <taxon>Streptococcus</taxon>
    </lineage>
</organism>
<evidence type="ECO:0000313" key="5">
    <source>
        <dbReference type="EMBL" id="SUN46579.1"/>
    </source>
</evidence>
<evidence type="ECO:0000313" key="6">
    <source>
        <dbReference type="Proteomes" id="UP000254461"/>
    </source>
</evidence>
<feature type="domain" description="Mannosyl-glycoprotein endo-beta-N-acetylglucosamidase-like" evidence="4">
    <location>
        <begin position="38"/>
        <end position="192"/>
    </location>
</feature>
<proteinExistence type="inferred from homology"/>
<dbReference type="Gene3D" id="4.10.80.30">
    <property type="entry name" value="DNA polymerase, domain 6"/>
    <property type="match status" value="1"/>
</dbReference>
<dbReference type="AlphaFoldDB" id="A0A380JQD2"/>
<dbReference type="Gene3D" id="1.10.530.10">
    <property type="match status" value="1"/>
</dbReference>
<reference evidence="5 6" key="1">
    <citation type="submission" date="2018-06" db="EMBL/GenBank/DDBJ databases">
        <authorList>
            <consortium name="Pathogen Informatics"/>
            <person name="Doyle S."/>
        </authorList>
    </citation>
    <scope>NUCLEOTIDE SEQUENCE [LARGE SCALE GENOMIC DNA]</scope>
    <source>
        <strain evidence="5 6">NCTC12092</strain>
    </source>
</reference>
<dbReference type="EMBL" id="UHFF01000002">
    <property type="protein sequence ID" value="SUN46579.1"/>
    <property type="molecule type" value="Genomic_DNA"/>
</dbReference>
<name>A0A380JQD2_9STRE</name>
<feature type="chain" id="PRO_5038773239" evidence="3">
    <location>
        <begin position="25"/>
        <end position="237"/>
    </location>
</feature>
<dbReference type="GO" id="GO:0003796">
    <property type="term" value="F:lysozyme activity"/>
    <property type="evidence" value="ECO:0007669"/>
    <property type="project" value="UniProtKB-EC"/>
</dbReference>
<dbReference type="PANTHER" id="PTHR33308:SF9">
    <property type="entry name" value="PEPTIDOGLYCAN HYDROLASE FLGJ"/>
    <property type="match status" value="1"/>
</dbReference>
<keyword evidence="5" id="KW-0326">Glycosidase</keyword>
<dbReference type="SMART" id="SM00047">
    <property type="entry name" value="LYZ2"/>
    <property type="match status" value="1"/>
</dbReference>
<evidence type="ECO:0000256" key="2">
    <source>
        <dbReference type="ARBA" id="ARBA00022801"/>
    </source>
</evidence>
<gene>
    <name evidence="5" type="ORF">NCTC12092_01103</name>
</gene>
<dbReference type="Proteomes" id="UP000254461">
    <property type="component" value="Unassembled WGS sequence"/>
</dbReference>
<evidence type="ECO:0000259" key="4">
    <source>
        <dbReference type="SMART" id="SM00047"/>
    </source>
</evidence>
<sequence>MAKKKGKLTLISLFVLVACLGAYSSIRQSENTSDVSAETISTSSTQAFIEEIGATASVIAQERDLYASVMIAQAILESANGKSALSQAPYYNFFGIKGAYNGSSVTMTTWEDDGAGNTYYIDQAFRAYPTIADSLYDYANLLSSDIYAGARRSNTLSYQDATAALTGLYATDTSYNWKLNNIIETYGLTAYDTVNNQAQEALAAASSLASVWNPYRKSYTDTETLAVDKAWAQRMGY</sequence>
<comment type="similarity">
    <text evidence="1">Belongs to the glycosyl hydrolase 73 family.</text>
</comment>
<keyword evidence="3" id="KW-0732">Signal</keyword>
<keyword evidence="2 5" id="KW-0378">Hydrolase</keyword>
<dbReference type="GO" id="GO:0004040">
    <property type="term" value="F:amidase activity"/>
    <property type="evidence" value="ECO:0007669"/>
    <property type="project" value="InterPro"/>
</dbReference>
<accession>A0A380JQD2</accession>
<dbReference type="EC" id="3.2.1.17" evidence="5"/>
<dbReference type="Pfam" id="PF01832">
    <property type="entry name" value="Glucosaminidase"/>
    <property type="match status" value="1"/>
</dbReference>
<dbReference type="PROSITE" id="PS51257">
    <property type="entry name" value="PROKAR_LIPOPROTEIN"/>
    <property type="match status" value="1"/>
</dbReference>
<evidence type="ECO:0000256" key="3">
    <source>
        <dbReference type="SAM" id="SignalP"/>
    </source>
</evidence>
<dbReference type="InterPro" id="IPR002901">
    <property type="entry name" value="MGlyc_endo_b_GlcNAc-like_dom"/>
</dbReference>
<evidence type="ECO:0000256" key="1">
    <source>
        <dbReference type="ARBA" id="ARBA00010266"/>
    </source>
</evidence>
<protein>
    <submittedName>
        <fullName evidence="5">Mannosyl-glycoprotein endo-beta-N-acetylglucosaminidase family protein</fullName>
        <ecNumber evidence="5">3.2.1.17</ecNumber>
    </submittedName>
</protein>
<feature type="signal peptide" evidence="3">
    <location>
        <begin position="1"/>
        <end position="24"/>
    </location>
</feature>
<dbReference type="PANTHER" id="PTHR33308">
    <property type="entry name" value="PEPTIDOGLYCAN HYDROLASE FLGJ"/>
    <property type="match status" value="1"/>
</dbReference>